<evidence type="ECO:0000256" key="1">
    <source>
        <dbReference type="SAM" id="SignalP"/>
    </source>
</evidence>
<feature type="chain" id="PRO_5017745942" evidence="1">
    <location>
        <begin position="19"/>
        <end position="140"/>
    </location>
</feature>
<dbReference type="EMBL" id="DPMF01000135">
    <property type="protein sequence ID" value="HCV80554.1"/>
    <property type="molecule type" value="Genomic_DNA"/>
</dbReference>
<evidence type="ECO:0000313" key="3">
    <source>
        <dbReference type="Proteomes" id="UP000264330"/>
    </source>
</evidence>
<keyword evidence="1" id="KW-0732">Signal</keyword>
<sequence>MKKLLPVLMLIISASAFSAHHEKEESPEAEHTYSFAYNSTYTIPAGSQPQRIERLVLDNLATLEENGYYNCGLLRHQFGGERAYYSYCYFDSWEHFGEINDTNSPVAREPVQLYGDHTDHLVAILESNSNKRSPYVLRAT</sequence>
<reference evidence="2 3" key="1">
    <citation type="journal article" date="2018" name="Nat. Biotechnol.">
        <title>A standardized bacterial taxonomy based on genome phylogeny substantially revises the tree of life.</title>
        <authorList>
            <person name="Parks D.H."/>
            <person name="Chuvochina M."/>
            <person name="Waite D.W."/>
            <person name="Rinke C."/>
            <person name="Skarshewski A."/>
            <person name="Chaumeil P.A."/>
            <person name="Hugenholtz P."/>
        </authorList>
    </citation>
    <scope>NUCLEOTIDE SEQUENCE [LARGE SCALE GENOMIC DNA]</scope>
    <source>
        <strain evidence="2">UBA9359</strain>
    </source>
</reference>
<gene>
    <name evidence="2" type="ORF">DGQ38_05840</name>
</gene>
<dbReference type="AlphaFoldDB" id="A0A3D5IXY3"/>
<name>A0A3D5IXY3_9FLAO</name>
<organism evidence="2 3">
    <name type="scientific">Zunongwangia profunda</name>
    <dbReference type="NCBI Taxonomy" id="398743"/>
    <lineage>
        <taxon>Bacteria</taxon>
        <taxon>Pseudomonadati</taxon>
        <taxon>Bacteroidota</taxon>
        <taxon>Flavobacteriia</taxon>
        <taxon>Flavobacteriales</taxon>
        <taxon>Flavobacteriaceae</taxon>
        <taxon>Zunongwangia</taxon>
    </lineage>
</organism>
<accession>A0A3D5IXY3</accession>
<protein>
    <submittedName>
        <fullName evidence="2">Uncharacterized protein</fullName>
    </submittedName>
</protein>
<comment type="caution">
    <text evidence="2">The sequence shown here is derived from an EMBL/GenBank/DDBJ whole genome shotgun (WGS) entry which is preliminary data.</text>
</comment>
<evidence type="ECO:0000313" key="2">
    <source>
        <dbReference type="EMBL" id="HCV80554.1"/>
    </source>
</evidence>
<feature type="signal peptide" evidence="1">
    <location>
        <begin position="1"/>
        <end position="18"/>
    </location>
</feature>
<dbReference type="Proteomes" id="UP000264330">
    <property type="component" value="Unassembled WGS sequence"/>
</dbReference>
<proteinExistence type="predicted"/>
<feature type="non-terminal residue" evidence="2">
    <location>
        <position position="140"/>
    </location>
</feature>